<feature type="region of interest" description="Disordered" evidence="2">
    <location>
        <begin position="630"/>
        <end position="654"/>
    </location>
</feature>
<dbReference type="AlphaFoldDB" id="A0AAJ4XTP6"/>
<comment type="caution">
    <text evidence="4">The sequence shown here is derived from an EMBL/GenBank/DDBJ whole genome shotgun (WGS) entry which is preliminary data.</text>
</comment>
<organism evidence="4 5">
    <name type="scientific">Melanopsichium pennsylvanicum</name>
    <dbReference type="NCBI Taxonomy" id="63383"/>
    <lineage>
        <taxon>Eukaryota</taxon>
        <taxon>Fungi</taxon>
        <taxon>Dikarya</taxon>
        <taxon>Basidiomycota</taxon>
        <taxon>Ustilaginomycotina</taxon>
        <taxon>Ustilaginomycetes</taxon>
        <taxon>Ustilaginales</taxon>
        <taxon>Ustilaginaceae</taxon>
        <taxon>Melanopsichium</taxon>
    </lineage>
</organism>
<reference evidence="4" key="1">
    <citation type="submission" date="2023-10" db="EMBL/GenBank/DDBJ databases">
        <authorList>
            <person name="Guldener U."/>
        </authorList>
    </citation>
    <scope>NUCLEOTIDE SEQUENCE</scope>
    <source>
        <strain evidence="4">Mp4</strain>
    </source>
</reference>
<name>A0AAJ4XTP6_9BASI</name>
<feature type="compositionally biased region" description="Polar residues" evidence="2">
    <location>
        <begin position="338"/>
        <end position="355"/>
    </location>
</feature>
<feature type="region of interest" description="Disordered" evidence="2">
    <location>
        <begin position="95"/>
        <end position="241"/>
    </location>
</feature>
<evidence type="ECO:0000256" key="2">
    <source>
        <dbReference type="SAM" id="MobiDB-lite"/>
    </source>
</evidence>
<feature type="compositionally biased region" description="Low complexity" evidence="2">
    <location>
        <begin position="407"/>
        <end position="418"/>
    </location>
</feature>
<feature type="compositionally biased region" description="Polar residues" evidence="2">
    <location>
        <begin position="362"/>
        <end position="384"/>
    </location>
</feature>
<dbReference type="Proteomes" id="UP001294444">
    <property type="component" value="Unassembled WGS sequence"/>
</dbReference>
<dbReference type="Pfam" id="PF08265">
    <property type="entry name" value="YL1_C"/>
    <property type="match status" value="1"/>
</dbReference>
<feature type="region of interest" description="Disordered" evidence="2">
    <location>
        <begin position="1"/>
        <end position="27"/>
    </location>
</feature>
<protein>
    <submittedName>
        <fullName evidence="4">Related to VPS72 - component of the SWR1 complex, required for vacuolar protein sorting</fullName>
    </submittedName>
</protein>
<feature type="region of interest" description="Disordered" evidence="2">
    <location>
        <begin position="508"/>
        <end position="528"/>
    </location>
</feature>
<dbReference type="InterPro" id="IPR046757">
    <property type="entry name" value="YL1_N"/>
</dbReference>
<feature type="compositionally biased region" description="Low complexity" evidence="2">
    <location>
        <begin position="184"/>
        <end position="197"/>
    </location>
</feature>
<gene>
    <name evidence="4" type="ORF">MEPE_06548</name>
</gene>
<feature type="compositionally biased region" description="Low complexity" evidence="2">
    <location>
        <begin position="715"/>
        <end position="726"/>
    </location>
</feature>
<sequence length="790" mass="85569">MSRSSCHASSSAGPSPSEYPESAAPSTYRIERFDSAPSSDLMVTSRAKRSTAGNRLKALLDQELEKDEIFAEVENDAEFEADETNAVDIVDSDFDRESDDDALAVEDESEGEREIEAQEKAEKSRRRAAARVVGIVKRPTASIATPTLPKTLRRPAPSATGEEDAGTPQAKRRRISFAPDQPDASSRSSPIARPSGDSARRSSARSATVQSKREVESRLEEASQRRASQPIKAASKKKQSLTQDALIAEALEVEEENRESLRRFLEQEEERRAKQRMRKERITGPFVRWISVGMRTRVADEVKQADTATEETVWTGSFGEETSQPGRASLTTVEANATANKSEAQTANTEQTSRSGPVLDQKSGSHSVVAQQQVEQTQSGSTIDPHQEVMDVSTPPPPQLHLKSQAEESTTASSTGDAEVARSDLSAQAEIFTTSSADPVATPYKMTEPHTANLPKQSDEISAPASLSAATAFTANRTSAISAQAPVSAASLTLDPAISARQEATAIRTASKPSIATSSSSGPSSATSSFKFEKQARTLLCVENAPEDWEWLDEYNAIFGDHCQWDAYPYVPSRNRPVKPRQSICPITGLPALYRDPRTGIPYANSYGYKVITKVLENRFVWTGGHYQQPPAIDGGEDANGKKRKKEKGKERGKVMGGKVGVGAVPVEMGIYIDEETEAGAGKVWSTARELAPITTATDMNHSKISTFSKPALENPTNMTTINNNNNRKKASLSENDSTTTTQTKKKMKSHFEVILTNSIAPGDEKALMAAALSLPAGSTRSGRRVQRSS</sequence>
<feature type="region of interest" description="Disordered" evidence="2">
    <location>
        <begin position="338"/>
        <end position="422"/>
    </location>
</feature>
<evidence type="ECO:0000259" key="3">
    <source>
        <dbReference type="SMART" id="SM00993"/>
    </source>
</evidence>
<dbReference type="SMART" id="SM00993">
    <property type="entry name" value="YL1_C"/>
    <property type="match status" value="1"/>
</dbReference>
<feature type="compositionally biased region" description="Basic and acidic residues" evidence="2">
    <location>
        <begin position="112"/>
        <end position="122"/>
    </location>
</feature>
<dbReference type="GO" id="GO:0005634">
    <property type="term" value="C:nucleus"/>
    <property type="evidence" value="ECO:0007669"/>
    <property type="project" value="TreeGrafter"/>
</dbReference>
<accession>A0AAJ4XTP6</accession>
<dbReference type="PANTHER" id="PTHR13275">
    <property type="entry name" value="YL-1 PROTEIN TRANSCRIPTION FACTOR-LIKE 1"/>
    <property type="match status" value="1"/>
</dbReference>
<evidence type="ECO:0000313" key="4">
    <source>
        <dbReference type="EMBL" id="SNX87837.1"/>
    </source>
</evidence>
<evidence type="ECO:0000313" key="5">
    <source>
        <dbReference type="Proteomes" id="UP001294444"/>
    </source>
</evidence>
<feature type="domain" description="Vps72/YL1 C-terminal" evidence="3">
    <location>
        <begin position="583"/>
        <end position="612"/>
    </location>
</feature>
<feature type="compositionally biased region" description="Low complexity" evidence="2">
    <location>
        <begin position="509"/>
        <end position="528"/>
    </location>
</feature>
<feature type="compositionally biased region" description="Basic and acidic residues" evidence="2">
    <location>
        <begin position="211"/>
        <end position="224"/>
    </location>
</feature>
<proteinExistence type="inferred from homology"/>
<dbReference type="InterPro" id="IPR013272">
    <property type="entry name" value="Vps72/YL1_C"/>
</dbReference>
<feature type="region of interest" description="Disordered" evidence="2">
    <location>
        <begin position="439"/>
        <end position="460"/>
    </location>
</feature>
<feature type="compositionally biased region" description="Acidic residues" evidence="2">
    <location>
        <begin position="95"/>
        <end position="111"/>
    </location>
</feature>
<feature type="compositionally biased region" description="Low complexity" evidence="2">
    <location>
        <begin position="1"/>
        <end position="26"/>
    </location>
</feature>
<comment type="similarity">
    <text evidence="1">Belongs to the VPS72/YL1 family.</text>
</comment>
<dbReference type="Pfam" id="PF05764">
    <property type="entry name" value="YL1"/>
    <property type="match status" value="1"/>
</dbReference>
<keyword evidence="5" id="KW-1185">Reference proteome</keyword>
<dbReference type="EMBL" id="OAPG01000021">
    <property type="protein sequence ID" value="SNX87837.1"/>
    <property type="molecule type" value="Genomic_DNA"/>
</dbReference>
<dbReference type="PANTHER" id="PTHR13275:SF4">
    <property type="entry name" value="VACUOLAR PROTEIN SORTING-ASSOCIATED PROTEIN 72 HOMOLOG"/>
    <property type="match status" value="1"/>
</dbReference>
<evidence type="ECO:0000256" key="1">
    <source>
        <dbReference type="ARBA" id="ARBA00006832"/>
    </source>
</evidence>
<feature type="region of interest" description="Disordered" evidence="2">
    <location>
        <begin position="708"/>
        <end position="748"/>
    </location>
</feature>